<sequence>MRISPLPLKLLFFILISGFFGCSKEDDSDPIPQPVEIVSWSKSEFVNQGLANTKLFGNVLKAVSGNALFNPLNITSANSPLSFQQFQSRIGRYKLPLSEKAFITRTEREVFVFNPANLSLDNAIRLNMIELDPEFLFFEDIPLWEGEAFGLLPTGTAFIPYRSLSNGVAVNTPSFLLIKTDLENDKIVIKSIQLIKENFIDYYVNCENIESHFDNFYVQLDFFKYKFDNNGNFSKISENKGKIFKYQAGLMSIEIDSRTGNIVAKTSDRNGSNWSIAGSVEYNQLLSLLDFTEIDGKVIGFFGNEIYQLTIGGGTIRRIELENKGLSGRINVITELPNNEILISTSCNSPAGGCGAYTKSKVDFFKEKQVPK</sequence>
<reference evidence="1 2" key="1">
    <citation type="submission" date="2018-03" db="EMBL/GenBank/DDBJ databases">
        <title>Genomic Encyclopedia of Archaeal and Bacterial Type Strains, Phase II (KMG-II): from individual species to whole genera.</title>
        <authorList>
            <person name="Goeker M."/>
        </authorList>
    </citation>
    <scope>NUCLEOTIDE SEQUENCE [LARGE SCALE GENOMIC DNA]</scope>
    <source>
        <strain evidence="1 2">DSM 28057</strain>
    </source>
</reference>
<dbReference type="PROSITE" id="PS51257">
    <property type="entry name" value="PROKAR_LIPOPROTEIN"/>
    <property type="match status" value="1"/>
</dbReference>
<keyword evidence="2" id="KW-1185">Reference proteome</keyword>
<accession>A0A2P8DVH5</accession>
<evidence type="ECO:0000313" key="1">
    <source>
        <dbReference type="EMBL" id="PSL01216.1"/>
    </source>
</evidence>
<dbReference type="AlphaFoldDB" id="A0A2P8DVH5"/>
<comment type="caution">
    <text evidence="1">The sequence shown here is derived from an EMBL/GenBank/DDBJ whole genome shotgun (WGS) entry which is preliminary data.</text>
</comment>
<dbReference type="Proteomes" id="UP000240708">
    <property type="component" value="Unassembled WGS sequence"/>
</dbReference>
<name>A0A2P8DVH5_9BACT</name>
<evidence type="ECO:0000313" key="2">
    <source>
        <dbReference type="Proteomes" id="UP000240708"/>
    </source>
</evidence>
<protein>
    <recommendedName>
        <fullName evidence="3">Lipoprotein</fullName>
    </recommendedName>
</protein>
<dbReference type="EMBL" id="PYGF01000014">
    <property type="protein sequence ID" value="PSL01216.1"/>
    <property type="molecule type" value="Genomic_DNA"/>
</dbReference>
<proteinExistence type="predicted"/>
<organism evidence="1 2">
    <name type="scientific">Cecembia rubra</name>
    <dbReference type="NCBI Taxonomy" id="1485585"/>
    <lineage>
        <taxon>Bacteria</taxon>
        <taxon>Pseudomonadati</taxon>
        <taxon>Bacteroidota</taxon>
        <taxon>Cytophagia</taxon>
        <taxon>Cytophagales</taxon>
        <taxon>Cyclobacteriaceae</taxon>
        <taxon>Cecembia</taxon>
    </lineage>
</organism>
<gene>
    <name evidence="1" type="ORF">CLV48_11418</name>
</gene>
<evidence type="ECO:0008006" key="3">
    <source>
        <dbReference type="Google" id="ProtNLM"/>
    </source>
</evidence>